<feature type="transmembrane region" description="Helical" evidence="1">
    <location>
        <begin position="55"/>
        <end position="74"/>
    </location>
</feature>
<protein>
    <submittedName>
        <fullName evidence="2">Uncharacterized protein</fullName>
    </submittedName>
</protein>
<sequence>MIYLLIILVGVCLGVLLATTRVPQSRMAPAIAILLLITMTIAVLIFVWPALLFSGIVLLVSLLVGNYVYGGILWKDVPPNQALSTRELIWQDFTGYLRRSYRAQKRESLGDTEEHAHIKAP</sequence>
<accession>A0ABX5LCW6</accession>
<dbReference type="EMBL" id="QGDV01000004">
    <property type="protein sequence ID" value="PWJ64647.1"/>
    <property type="molecule type" value="Genomic_DNA"/>
</dbReference>
<reference evidence="2 3" key="1">
    <citation type="submission" date="2018-03" db="EMBL/GenBank/DDBJ databases">
        <title>Genomic Encyclopedia of Type Strains, Phase III (KMG-III): the genomes of soil and plant-associated and newly described type strains.</title>
        <authorList>
            <person name="Whitman W."/>
        </authorList>
    </citation>
    <scope>NUCLEOTIDE SEQUENCE [LARGE SCALE GENOMIC DNA]</scope>
    <source>
        <strain evidence="2 3">VKM Ac-1602</strain>
    </source>
</reference>
<keyword evidence="1" id="KW-1133">Transmembrane helix</keyword>
<keyword evidence="1" id="KW-0812">Transmembrane</keyword>
<dbReference type="Proteomes" id="UP000245674">
    <property type="component" value="Unassembled WGS sequence"/>
</dbReference>
<name>A0ABX5LCW6_9MICO</name>
<gene>
    <name evidence="2" type="ORF">B0H03_10413</name>
</gene>
<evidence type="ECO:0000313" key="3">
    <source>
        <dbReference type="Proteomes" id="UP000245674"/>
    </source>
</evidence>
<organism evidence="2 3">
    <name type="scientific">Rathayibacter iranicus NCPPB 2253 = VKM Ac-1602</name>
    <dbReference type="NCBI Taxonomy" id="1328868"/>
    <lineage>
        <taxon>Bacteria</taxon>
        <taxon>Bacillati</taxon>
        <taxon>Actinomycetota</taxon>
        <taxon>Actinomycetes</taxon>
        <taxon>Micrococcales</taxon>
        <taxon>Microbacteriaceae</taxon>
        <taxon>Rathayibacter</taxon>
    </lineage>
</organism>
<feature type="transmembrane region" description="Helical" evidence="1">
    <location>
        <begin position="28"/>
        <end position="48"/>
    </location>
</feature>
<keyword evidence="3" id="KW-1185">Reference proteome</keyword>
<evidence type="ECO:0000256" key="1">
    <source>
        <dbReference type="SAM" id="Phobius"/>
    </source>
</evidence>
<evidence type="ECO:0000313" key="2">
    <source>
        <dbReference type="EMBL" id="PWJ64647.1"/>
    </source>
</evidence>
<comment type="caution">
    <text evidence="2">The sequence shown here is derived from an EMBL/GenBank/DDBJ whole genome shotgun (WGS) entry which is preliminary data.</text>
</comment>
<proteinExistence type="predicted"/>
<keyword evidence="1" id="KW-0472">Membrane</keyword>